<dbReference type="OrthoDB" id="9805177at2"/>
<evidence type="ECO:0000256" key="6">
    <source>
        <dbReference type="ARBA" id="ARBA00023239"/>
    </source>
</evidence>
<organism evidence="9 10">
    <name type="scientific">Stenotrophobium rhamnosiphilum</name>
    <dbReference type="NCBI Taxonomy" id="2029166"/>
    <lineage>
        <taxon>Bacteria</taxon>
        <taxon>Pseudomonadati</taxon>
        <taxon>Pseudomonadota</taxon>
        <taxon>Gammaproteobacteria</taxon>
        <taxon>Nevskiales</taxon>
        <taxon>Nevskiaceae</taxon>
        <taxon>Stenotrophobium</taxon>
    </lineage>
</organism>
<evidence type="ECO:0000256" key="4">
    <source>
        <dbReference type="ARBA" id="ARBA00011233"/>
    </source>
</evidence>
<evidence type="ECO:0000313" key="10">
    <source>
        <dbReference type="Proteomes" id="UP000244248"/>
    </source>
</evidence>
<protein>
    <recommendedName>
        <fullName evidence="5">2-dehydro-3-deoxy-phosphogluconate aldolase</fullName>
        <ecNumber evidence="5">4.1.2.14</ecNumber>
    </recommendedName>
</protein>
<dbReference type="RefSeq" id="WP_107940884.1">
    <property type="nucleotide sequence ID" value="NZ_QANS01000005.1"/>
</dbReference>
<dbReference type="SUPFAM" id="SSF51569">
    <property type="entry name" value="Aldolase"/>
    <property type="match status" value="1"/>
</dbReference>
<dbReference type="InterPro" id="IPR013785">
    <property type="entry name" value="Aldolase_TIM"/>
</dbReference>
<dbReference type="EMBL" id="QANS01000005">
    <property type="protein sequence ID" value="PTU30513.1"/>
    <property type="molecule type" value="Genomic_DNA"/>
</dbReference>
<comment type="subunit">
    <text evidence="4">Homotrimer.</text>
</comment>
<dbReference type="Pfam" id="PF01081">
    <property type="entry name" value="Aldolase"/>
    <property type="match status" value="1"/>
</dbReference>
<dbReference type="PANTHER" id="PTHR30246:SF1">
    <property type="entry name" value="2-DEHYDRO-3-DEOXY-6-PHOSPHOGALACTONATE ALDOLASE-RELATED"/>
    <property type="match status" value="1"/>
</dbReference>
<dbReference type="CDD" id="cd00452">
    <property type="entry name" value="KDPG_aldolase"/>
    <property type="match status" value="1"/>
</dbReference>
<gene>
    <name evidence="9" type="ORF">CJD38_13445</name>
</gene>
<dbReference type="EC" id="4.1.2.14" evidence="5"/>
<dbReference type="Proteomes" id="UP000244248">
    <property type="component" value="Unassembled WGS sequence"/>
</dbReference>
<keyword evidence="6 9" id="KW-0456">Lyase</keyword>
<comment type="similarity">
    <text evidence="3">Belongs to the KHG/KDPG aldolase family.</text>
</comment>
<reference evidence="9 10" key="1">
    <citation type="submission" date="2018-04" db="EMBL/GenBank/DDBJ databases">
        <title>Novel species isolated from glacier.</title>
        <authorList>
            <person name="Liu Q."/>
            <person name="Xin Y.-H."/>
        </authorList>
    </citation>
    <scope>NUCLEOTIDE SEQUENCE [LARGE SCALE GENOMIC DNA]</scope>
    <source>
        <strain evidence="9 10">GT1R17</strain>
    </source>
</reference>
<dbReference type="InterPro" id="IPR031337">
    <property type="entry name" value="KDPG/KHG_AS_1"/>
</dbReference>
<proteinExistence type="inferred from homology"/>
<sequence length="209" mass="21648">MNTTELMKLSPVIPVIVIDDESHAVPMARALVAGGIRVLEVTLRTPSALAAIRNISREVPDAIVGAGTVLNPEHLLAAADAGAQFAVSPGLTQALAAAAKSSGLALLPGAVTPSEIMLAMELGFNNLKFFPAQQSGGVAMLKALHGPFGSTKFCPTGGISLETAAEYLALENVACIGGSWLTPKALMQKQDWAGIQQLAEQAVTLLRKK</sequence>
<keyword evidence="7" id="KW-0704">Schiff base</keyword>
<dbReference type="PROSITE" id="PS00159">
    <property type="entry name" value="ALDOLASE_KDPG_KHG_1"/>
    <property type="match status" value="1"/>
</dbReference>
<dbReference type="NCBIfam" id="TIGR01182">
    <property type="entry name" value="eda"/>
    <property type="match status" value="1"/>
</dbReference>
<dbReference type="NCBIfam" id="NF004325">
    <property type="entry name" value="PRK05718.1"/>
    <property type="match status" value="1"/>
</dbReference>
<evidence type="ECO:0000256" key="7">
    <source>
        <dbReference type="ARBA" id="ARBA00023270"/>
    </source>
</evidence>
<evidence type="ECO:0000256" key="8">
    <source>
        <dbReference type="ARBA" id="ARBA00023277"/>
    </source>
</evidence>
<evidence type="ECO:0000256" key="3">
    <source>
        <dbReference type="ARBA" id="ARBA00006906"/>
    </source>
</evidence>
<dbReference type="GO" id="GO:0008675">
    <property type="term" value="F:2-dehydro-3-deoxy-phosphogluconate aldolase activity"/>
    <property type="evidence" value="ECO:0007669"/>
    <property type="project" value="UniProtKB-EC"/>
</dbReference>
<dbReference type="AlphaFoldDB" id="A0A2T5MD62"/>
<dbReference type="PANTHER" id="PTHR30246">
    <property type="entry name" value="2-KETO-3-DEOXY-6-PHOSPHOGLUCONATE ALDOLASE"/>
    <property type="match status" value="1"/>
</dbReference>
<keyword evidence="10" id="KW-1185">Reference proteome</keyword>
<evidence type="ECO:0000313" key="9">
    <source>
        <dbReference type="EMBL" id="PTU30513.1"/>
    </source>
</evidence>
<dbReference type="PROSITE" id="PS00160">
    <property type="entry name" value="ALDOLASE_KDPG_KHG_2"/>
    <property type="match status" value="1"/>
</dbReference>
<accession>A0A2T5MD62</accession>
<dbReference type="InterPro" id="IPR031338">
    <property type="entry name" value="KDPG/KHG_AS_2"/>
</dbReference>
<name>A0A2T5MD62_9GAMM</name>
<evidence type="ECO:0000256" key="5">
    <source>
        <dbReference type="ARBA" id="ARBA00013063"/>
    </source>
</evidence>
<evidence type="ECO:0000256" key="2">
    <source>
        <dbReference type="ARBA" id="ARBA00004736"/>
    </source>
</evidence>
<evidence type="ECO:0000256" key="1">
    <source>
        <dbReference type="ARBA" id="ARBA00000654"/>
    </source>
</evidence>
<dbReference type="Gene3D" id="3.20.20.70">
    <property type="entry name" value="Aldolase class I"/>
    <property type="match status" value="1"/>
</dbReference>
<keyword evidence="8" id="KW-0119">Carbohydrate metabolism</keyword>
<dbReference type="InterPro" id="IPR000887">
    <property type="entry name" value="Aldlse_KDPG_KHG"/>
</dbReference>
<comment type="caution">
    <text evidence="9">The sequence shown here is derived from an EMBL/GenBank/DDBJ whole genome shotgun (WGS) entry which is preliminary data.</text>
</comment>
<comment type="catalytic activity">
    <reaction evidence="1">
        <text>2-dehydro-3-deoxy-6-phospho-D-gluconate = D-glyceraldehyde 3-phosphate + pyruvate</text>
        <dbReference type="Rhea" id="RHEA:17089"/>
        <dbReference type="ChEBI" id="CHEBI:15361"/>
        <dbReference type="ChEBI" id="CHEBI:57569"/>
        <dbReference type="ChEBI" id="CHEBI:59776"/>
        <dbReference type="EC" id="4.1.2.14"/>
    </reaction>
</comment>
<comment type="pathway">
    <text evidence="2">Carbohydrate acid metabolism; 2-dehydro-3-deoxy-D-gluconate degradation; D-glyceraldehyde 3-phosphate and pyruvate from 2-dehydro-3-deoxy-D-gluconate: step 2/2.</text>
</comment>